<name>A0A9Q1CF57_HOLLE</name>
<dbReference type="OrthoDB" id="8883818at2759"/>
<evidence type="ECO:0000313" key="2">
    <source>
        <dbReference type="Proteomes" id="UP001152320"/>
    </source>
</evidence>
<organism evidence="1 2">
    <name type="scientific">Holothuria leucospilota</name>
    <name type="common">Black long sea cucumber</name>
    <name type="synonym">Mertensiothuria leucospilota</name>
    <dbReference type="NCBI Taxonomy" id="206669"/>
    <lineage>
        <taxon>Eukaryota</taxon>
        <taxon>Metazoa</taxon>
        <taxon>Echinodermata</taxon>
        <taxon>Eleutherozoa</taxon>
        <taxon>Echinozoa</taxon>
        <taxon>Holothuroidea</taxon>
        <taxon>Aspidochirotacea</taxon>
        <taxon>Aspidochirotida</taxon>
        <taxon>Holothuriidae</taxon>
        <taxon>Holothuria</taxon>
    </lineage>
</organism>
<dbReference type="AlphaFoldDB" id="A0A9Q1CF57"/>
<reference evidence="1" key="1">
    <citation type="submission" date="2021-10" db="EMBL/GenBank/DDBJ databases">
        <title>Tropical sea cucumber genome reveals ecological adaptation and Cuvierian tubules defense mechanism.</title>
        <authorList>
            <person name="Chen T."/>
        </authorList>
    </citation>
    <scope>NUCLEOTIDE SEQUENCE</scope>
    <source>
        <strain evidence="1">Nanhai2018</strain>
        <tissue evidence="1">Muscle</tissue>
    </source>
</reference>
<accession>A0A9Q1CF57</accession>
<proteinExistence type="predicted"/>
<dbReference type="EMBL" id="JAIZAY010000004">
    <property type="protein sequence ID" value="KAJ8044032.1"/>
    <property type="molecule type" value="Genomic_DNA"/>
</dbReference>
<dbReference type="Gene3D" id="2.120.10.30">
    <property type="entry name" value="TolB, C-terminal domain"/>
    <property type="match status" value="1"/>
</dbReference>
<protein>
    <submittedName>
        <fullName evidence="1">Uncharacterized protein</fullName>
    </submittedName>
</protein>
<evidence type="ECO:0000313" key="1">
    <source>
        <dbReference type="EMBL" id="KAJ8044032.1"/>
    </source>
</evidence>
<dbReference type="InterPro" id="IPR011042">
    <property type="entry name" value="6-blade_b-propeller_TolB-like"/>
</dbReference>
<comment type="caution">
    <text evidence="1">The sequence shown here is derived from an EMBL/GenBank/DDBJ whole genome shotgun (WGS) entry which is preliminary data.</text>
</comment>
<dbReference type="Proteomes" id="UP001152320">
    <property type="component" value="Chromosome 4"/>
</dbReference>
<gene>
    <name evidence="1" type="ORF">HOLleu_11374</name>
</gene>
<keyword evidence="2" id="KW-1185">Reference proteome</keyword>
<sequence>MAFRYCAYLSEFKIATVCWLDEIGIFDIRDYSYIKKNISHVISSWPVDRNVLCVATDSISNHILVGRSASRDVYVFDDQLNYHHTLTLPEMIYSTRDIAFCEGKLLVCDIVGKKAYVVTMEGHVENKGQVGKVTHELTGPDCDRDDWGPLSVCTDRNGLIYILWITGDSPAAGRKVIIQYTEDGKQLQTQNQISVTDARCMVTVNTSMAEKLLVASWKSGKLHMNVI</sequence>
<dbReference type="SUPFAM" id="SSF75011">
    <property type="entry name" value="3-carboxy-cis,cis-mucoante lactonizing enzyme"/>
    <property type="match status" value="1"/>
</dbReference>